<dbReference type="PANTHER" id="PTHR11733">
    <property type="entry name" value="ZINC METALLOPROTEASE FAMILY M13 NEPRILYSIN-RELATED"/>
    <property type="match status" value="1"/>
</dbReference>
<keyword evidence="4" id="KW-0479">Metal-binding</keyword>
<feature type="domain" description="Peptidase M13 N-terminal" evidence="9">
    <location>
        <begin position="40"/>
        <end position="420"/>
    </location>
</feature>
<protein>
    <submittedName>
        <fullName evidence="10">Metalloendopeptidase</fullName>
    </submittedName>
</protein>
<evidence type="ECO:0000256" key="2">
    <source>
        <dbReference type="ARBA" id="ARBA00007357"/>
    </source>
</evidence>
<dbReference type="GO" id="GO:0005886">
    <property type="term" value="C:plasma membrane"/>
    <property type="evidence" value="ECO:0007669"/>
    <property type="project" value="TreeGrafter"/>
</dbReference>
<dbReference type="Pfam" id="PF05649">
    <property type="entry name" value="Peptidase_M13_N"/>
    <property type="match status" value="1"/>
</dbReference>
<dbReference type="Gene3D" id="3.40.390.10">
    <property type="entry name" value="Collagenase (Catalytic Domain)"/>
    <property type="match status" value="1"/>
</dbReference>
<dbReference type="GO" id="GO:0016485">
    <property type="term" value="P:protein processing"/>
    <property type="evidence" value="ECO:0007669"/>
    <property type="project" value="TreeGrafter"/>
</dbReference>
<accession>A0A085ZNP8</accession>
<dbReference type="InterPro" id="IPR000718">
    <property type="entry name" value="Peptidase_M13"/>
</dbReference>
<dbReference type="PROSITE" id="PS51257">
    <property type="entry name" value="PROKAR_LIPOPROTEIN"/>
    <property type="match status" value="1"/>
</dbReference>
<dbReference type="Proteomes" id="UP000028715">
    <property type="component" value="Unassembled WGS sequence"/>
</dbReference>
<dbReference type="RefSeq" id="WP_035684110.1">
    <property type="nucleotide sequence ID" value="NZ_JPRL01000001.1"/>
</dbReference>
<dbReference type="PRINTS" id="PR00786">
    <property type="entry name" value="NEPRILYSIN"/>
</dbReference>
<name>A0A085ZNP8_9FLAO</name>
<dbReference type="CDD" id="cd08662">
    <property type="entry name" value="M13"/>
    <property type="match status" value="1"/>
</dbReference>
<dbReference type="OrthoDB" id="9775677at2"/>
<dbReference type="GO" id="GO:0004222">
    <property type="term" value="F:metalloendopeptidase activity"/>
    <property type="evidence" value="ECO:0007669"/>
    <property type="project" value="InterPro"/>
</dbReference>
<keyword evidence="7" id="KW-0482">Metalloprotease</keyword>
<dbReference type="InterPro" id="IPR018497">
    <property type="entry name" value="Peptidase_M13_C"/>
</dbReference>
<evidence type="ECO:0000259" key="9">
    <source>
        <dbReference type="Pfam" id="PF05649"/>
    </source>
</evidence>
<evidence type="ECO:0000256" key="4">
    <source>
        <dbReference type="ARBA" id="ARBA00022723"/>
    </source>
</evidence>
<evidence type="ECO:0000256" key="7">
    <source>
        <dbReference type="ARBA" id="ARBA00023049"/>
    </source>
</evidence>
<keyword evidence="3" id="KW-0645">Protease</keyword>
<comment type="cofactor">
    <cofactor evidence="1">
        <name>Zn(2+)</name>
        <dbReference type="ChEBI" id="CHEBI:29105"/>
    </cofactor>
</comment>
<proteinExistence type="inferred from homology"/>
<evidence type="ECO:0000256" key="3">
    <source>
        <dbReference type="ARBA" id="ARBA00022670"/>
    </source>
</evidence>
<evidence type="ECO:0000256" key="5">
    <source>
        <dbReference type="ARBA" id="ARBA00022801"/>
    </source>
</evidence>
<evidence type="ECO:0000313" key="10">
    <source>
        <dbReference type="EMBL" id="KFF06062.1"/>
    </source>
</evidence>
<evidence type="ECO:0000313" key="11">
    <source>
        <dbReference type="Proteomes" id="UP000028715"/>
    </source>
</evidence>
<dbReference type="PANTHER" id="PTHR11733:SF167">
    <property type="entry name" value="FI17812P1-RELATED"/>
    <property type="match status" value="1"/>
</dbReference>
<gene>
    <name evidence="10" type="ORF">IW19_11230</name>
</gene>
<dbReference type="GO" id="GO:0046872">
    <property type="term" value="F:metal ion binding"/>
    <property type="evidence" value="ECO:0007669"/>
    <property type="project" value="UniProtKB-KW"/>
</dbReference>
<organism evidence="10 11">
    <name type="scientific">Flavobacterium reichenbachii</name>
    <dbReference type="NCBI Taxonomy" id="362418"/>
    <lineage>
        <taxon>Bacteria</taxon>
        <taxon>Pseudomonadati</taxon>
        <taxon>Bacteroidota</taxon>
        <taxon>Flavobacteriia</taxon>
        <taxon>Flavobacteriales</taxon>
        <taxon>Flavobacteriaceae</taxon>
        <taxon>Flavobacterium</taxon>
    </lineage>
</organism>
<sequence>MNFIRTSLLVLSIAALTGCSKKETNFPDPLITNRDTTINPAEDFFKYANNGWFKKNPIKKSESSNGIWRTIQDTIDSQINQICQKSAKEQDAAKGSNKQKIGDFYASGLDTVTINKAGIKPLDTELKKIQAINDIPSLNKSIAYLQTVSAAPAFSFYVYQDSKKSSEYAMYFYQGGLGLGERDYYFDNEERNVNIRKEYVKHVAAMMKLTGENDEAAVKNAALIMKLETDLASSSRKLEDLRDPAKNYNKMTVAQFNAMTPNIDWKAVLPILGIPKGDSLIVAQPEFFKNLNTLLKKYSIEEWKTYLKWTLVNTYASSLSKDFEKQDFYFFSTVMNGVKEQKPRWKRTVKQTDNLLGNLIGQVYVAEYLPKGSKEKLLEIGNNVKDVYALHIKKLDWMSEATKKKALQKLNKIVMKVGYPDKWKDMSALSIDRKTYCANVMNANIWHYNDMVLKFGQKVDKTEWSIYPQTYNAYYSPNNNEIVVPACNVIVPGFEGRLPDDAVLYGIIGGSTFGHEITHGFDDQGSKYDENGNLRDWWTADDLKKFKEKTKAVVAQYNNFEIAGKHINGEATQGENIADLGGVVVGFDAFKKTEQYKKHEKISGLTPEQRYFLSYAYAWMINRTDESNLRSIMTDVHSPAKFRVNGPLTNMPEFYKAFNVKPSDKMFVPKDKQVVIW</sequence>
<comment type="caution">
    <text evidence="10">The sequence shown here is derived from an EMBL/GenBank/DDBJ whole genome shotgun (WGS) entry which is preliminary data.</text>
</comment>
<dbReference type="AlphaFoldDB" id="A0A085ZNP8"/>
<reference evidence="10 11" key="1">
    <citation type="submission" date="2014-07" db="EMBL/GenBank/DDBJ databases">
        <title>Genome of Flavobacterium reichenbachii LMG 25512.</title>
        <authorList>
            <person name="Stropko S.J."/>
            <person name="Pipes S.E."/>
            <person name="Newman J.D."/>
        </authorList>
    </citation>
    <scope>NUCLEOTIDE SEQUENCE [LARGE SCALE GENOMIC DNA]</scope>
    <source>
        <strain evidence="10 11">LMG 25512</strain>
    </source>
</reference>
<evidence type="ECO:0000256" key="1">
    <source>
        <dbReference type="ARBA" id="ARBA00001947"/>
    </source>
</evidence>
<evidence type="ECO:0000256" key="6">
    <source>
        <dbReference type="ARBA" id="ARBA00022833"/>
    </source>
</evidence>
<dbReference type="Pfam" id="PF01431">
    <property type="entry name" value="Peptidase_M13"/>
    <property type="match status" value="1"/>
</dbReference>
<dbReference type="SUPFAM" id="SSF55486">
    <property type="entry name" value="Metalloproteases ('zincins'), catalytic domain"/>
    <property type="match status" value="1"/>
</dbReference>
<dbReference type="eggNOG" id="COG3590">
    <property type="taxonomic scope" value="Bacteria"/>
</dbReference>
<dbReference type="Gene3D" id="1.10.1380.10">
    <property type="entry name" value="Neutral endopeptidase , domain2"/>
    <property type="match status" value="1"/>
</dbReference>
<keyword evidence="5" id="KW-0378">Hydrolase</keyword>
<feature type="domain" description="Peptidase M13 C-terminal" evidence="8">
    <location>
        <begin position="472"/>
        <end position="674"/>
    </location>
</feature>
<keyword evidence="6" id="KW-0862">Zinc</keyword>
<dbReference type="InterPro" id="IPR008753">
    <property type="entry name" value="Peptidase_M13_N"/>
</dbReference>
<keyword evidence="11" id="KW-1185">Reference proteome</keyword>
<dbReference type="EMBL" id="JPRL01000001">
    <property type="protein sequence ID" value="KFF06062.1"/>
    <property type="molecule type" value="Genomic_DNA"/>
</dbReference>
<comment type="similarity">
    <text evidence="2">Belongs to the peptidase M13 family.</text>
</comment>
<dbReference type="PROSITE" id="PS51885">
    <property type="entry name" value="NEPRILYSIN"/>
    <property type="match status" value="1"/>
</dbReference>
<dbReference type="InterPro" id="IPR024079">
    <property type="entry name" value="MetalloPept_cat_dom_sf"/>
</dbReference>
<evidence type="ECO:0000259" key="8">
    <source>
        <dbReference type="Pfam" id="PF01431"/>
    </source>
</evidence>
<dbReference type="InterPro" id="IPR042089">
    <property type="entry name" value="Peptidase_M13_dom_2"/>
</dbReference>
<dbReference type="STRING" id="362418.IW19_11230"/>